<dbReference type="Proteomes" id="UP000078200">
    <property type="component" value="Unassembled WGS sequence"/>
</dbReference>
<name>A0A1A9VGR9_GLOAU</name>
<evidence type="ECO:0000256" key="1">
    <source>
        <dbReference type="SAM" id="MobiDB-lite"/>
    </source>
</evidence>
<proteinExistence type="predicted"/>
<reference evidence="2" key="1">
    <citation type="submission" date="2020-05" db="UniProtKB">
        <authorList>
            <consortium name="EnsemblMetazoa"/>
        </authorList>
    </citation>
    <scope>IDENTIFICATION</scope>
    <source>
        <strain evidence="2">TTRI</strain>
    </source>
</reference>
<dbReference type="VEuPathDB" id="VectorBase:GAUT036680"/>
<organism evidence="2 3">
    <name type="scientific">Glossina austeni</name>
    <name type="common">Savannah tsetse fly</name>
    <dbReference type="NCBI Taxonomy" id="7395"/>
    <lineage>
        <taxon>Eukaryota</taxon>
        <taxon>Metazoa</taxon>
        <taxon>Ecdysozoa</taxon>
        <taxon>Arthropoda</taxon>
        <taxon>Hexapoda</taxon>
        <taxon>Insecta</taxon>
        <taxon>Pterygota</taxon>
        <taxon>Neoptera</taxon>
        <taxon>Endopterygota</taxon>
        <taxon>Diptera</taxon>
        <taxon>Brachycera</taxon>
        <taxon>Muscomorpha</taxon>
        <taxon>Hippoboscoidea</taxon>
        <taxon>Glossinidae</taxon>
        <taxon>Glossina</taxon>
    </lineage>
</organism>
<keyword evidence="3" id="KW-1185">Reference proteome</keyword>
<evidence type="ECO:0000313" key="2">
    <source>
        <dbReference type="EnsemblMetazoa" id="GAUT036680-PA"/>
    </source>
</evidence>
<sequence>MNEYPKREYSITKHVVKLYERSDENTRQPAVTTPPKLTPQNLPKVSIRKFNGERLKWVQFSELLRKFVPGRPRRRAISDSGSQINIITKRARIFKTCYHVNIRRRQNNAQGHINVMI</sequence>
<dbReference type="EnsemblMetazoa" id="GAUT036680-RA">
    <property type="protein sequence ID" value="GAUT036680-PA"/>
    <property type="gene ID" value="GAUT036680"/>
</dbReference>
<protein>
    <submittedName>
        <fullName evidence="2">Uncharacterized protein</fullName>
    </submittedName>
</protein>
<accession>A0A1A9VGR9</accession>
<dbReference type="AlphaFoldDB" id="A0A1A9VGR9"/>
<evidence type="ECO:0000313" key="3">
    <source>
        <dbReference type="Proteomes" id="UP000078200"/>
    </source>
</evidence>
<feature type="region of interest" description="Disordered" evidence="1">
    <location>
        <begin position="22"/>
        <end position="42"/>
    </location>
</feature>